<protein>
    <submittedName>
        <fullName evidence="2">Membrane protein</fullName>
    </submittedName>
</protein>
<dbReference type="EMBL" id="LDJL01000012">
    <property type="protein sequence ID" value="KRG68588.1"/>
    <property type="molecule type" value="Genomic_DNA"/>
</dbReference>
<keyword evidence="1" id="KW-0472">Membrane</keyword>
<keyword evidence="1" id="KW-1133">Transmembrane helix</keyword>
<feature type="transmembrane region" description="Helical" evidence="1">
    <location>
        <begin position="40"/>
        <end position="59"/>
    </location>
</feature>
<keyword evidence="3" id="KW-1185">Reference proteome</keyword>
<dbReference type="PATRIC" id="fig|344882.3.peg.853"/>
<sequence>MNLPLHLGALGSLEAGLIALLIAMLAFAGWNAIGSRQQWPVGRIIALACLTGIVIGAGWDTWNLFYLGMVRLESPLYARLAIAGIHDVQNLGGRVLMEWVGALAGGATGWLLFSKKEGFESPAQSSENTSSEP</sequence>
<organism evidence="2 3">
    <name type="scientific">Pseudoxanthomonas dokdonensis</name>
    <dbReference type="NCBI Taxonomy" id="344882"/>
    <lineage>
        <taxon>Bacteria</taxon>
        <taxon>Pseudomonadati</taxon>
        <taxon>Pseudomonadota</taxon>
        <taxon>Gammaproteobacteria</taxon>
        <taxon>Lysobacterales</taxon>
        <taxon>Lysobacteraceae</taxon>
        <taxon>Pseudoxanthomonas</taxon>
    </lineage>
</organism>
<dbReference type="OrthoDB" id="5953088at2"/>
<dbReference type="AlphaFoldDB" id="A0A0R0CFM7"/>
<accession>A0A0R0CFM7</accession>
<dbReference type="RefSeq" id="WP_057659551.1">
    <property type="nucleotide sequence ID" value="NZ_LDJL01000012.1"/>
</dbReference>
<evidence type="ECO:0000313" key="3">
    <source>
        <dbReference type="Proteomes" id="UP000052052"/>
    </source>
</evidence>
<comment type="caution">
    <text evidence="2">The sequence shown here is derived from an EMBL/GenBank/DDBJ whole genome shotgun (WGS) entry which is preliminary data.</text>
</comment>
<dbReference type="Proteomes" id="UP000052052">
    <property type="component" value="Unassembled WGS sequence"/>
</dbReference>
<proteinExistence type="predicted"/>
<reference evidence="2 3" key="1">
    <citation type="submission" date="2015-05" db="EMBL/GenBank/DDBJ databases">
        <title>Genome sequencing and analysis of members of genus Stenotrophomonas.</title>
        <authorList>
            <person name="Patil P.P."/>
            <person name="Midha S."/>
            <person name="Patil P.B."/>
        </authorList>
    </citation>
    <scope>NUCLEOTIDE SEQUENCE [LARGE SCALE GENOMIC DNA]</scope>
    <source>
        <strain evidence="2 3">DSM 21858</strain>
    </source>
</reference>
<name>A0A0R0CFM7_9GAMM</name>
<keyword evidence="1" id="KW-0812">Transmembrane</keyword>
<evidence type="ECO:0000256" key="1">
    <source>
        <dbReference type="SAM" id="Phobius"/>
    </source>
</evidence>
<evidence type="ECO:0000313" key="2">
    <source>
        <dbReference type="EMBL" id="KRG68588.1"/>
    </source>
</evidence>
<dbReference type="STRING" id="344882.ABB29_12395"/>
<feature type="transmembrane region" description="Helical" evidence="1">
    <location>
        <begin position="6"/>
        <end position="28"/>
    </location>
</feature>
<gene>
    <name evidence="2" type="ORF">ABB29_12395</name>
</gene>